<evidence type="ECO:0000313" key="2">
    <source>
        <dbReference type="EMBL" id="BDQ33731.1"/>
    </source>
</evidence>
<evidence type="ECO:0000313" key="3">
    <source>
        <dbReference type="Proteomes" id="UP001061361"/>
    </source>
</evidence>
<keyword evidence="3" id="KW-1185">Reference proteome</keyword>
<dbReference type="Proteomes" id="UP001061361">
    <property type="component" value="Chromosome"/>
</dbReference>
<keyword evidence="1" id="KW-0732">Signal</keyword>
<dbReference type="RefSeq" id="WP_264983789.1">
    <property type="nucleotide sequence ID" value="NZ_AP026708.1"/>
</dbReference>
<dbReference type="Gene3D" id="3.40.190.10">
    <property type="entry name" value="Periplasmic binding protein-like II"/>
    <property type="match status" value="2"/>
</dbReference>
<accession>A0ABM8AQN9</accession>
<proteinExistence type="predicted"/>
<feature type="chain" id="PRO_5046020168" evidence="1">
    <location>
        <begin position="26"/>
        <end position="254"/>
    </location>
</feature>
<dbReference type="EMBL" id="AP026708">
    <property type="protein sequence ID" value="BDQ33731.1"/>
    <property type="molecule type" value="Genomic_DNA"/>
</dbReference>
<dbReference type="SUPFAM" id="SSF53850">
    <property type="entry name" value="Periplasmic binding protein-like II"/>
    <property type="match status" value="1"/>
</dbReference>
<protein>
    <submittedName>
        <fullName evidence="2">Amino acid ABC transporter substrate-binding protein</fullName>
    </submittedName>
</protein>
<dbReference type="PANTHER" id="PTHR38834">
    <property type="entry name" value="PERIPLASMIC SUBSTRATE BINDING PROTEIN FAMILY 3"/>
    <property type="match status" value="1"/>
</dbReference>
<gene>
    <name evidence="2" type="ORF">JCM14722_12730</name>
</gene>
<sequence length="254" mass="28013">MLPFCKTCLIACCTTAFLFVSPRLAAAQSFTVITNSVPPFKFLKDGKPSGMAGDLLTYLFRITGHSVAQSRSIPMAQFLQRDYKEPGTVFLALSKSHQQDHGFKLVGPIFTAKSGIIVKKFRHFRLARIHDAKTMILASVINSAPEKGLMGTAIEEKHFLRFPTPQGAIKALVTDKADGLLLATAAAYHLMAREGIDTNLFETALTLDSIPLYFAFHADTPARVIEHLQATLNEMKQPDETGMSPYLKIISAYY</sequence>
<organism evidence="2 3">
    <name type="scientific">Pseudodesulfovibrio portus</name>
    <dbReference type="NCBI Taxonomy" id="231439"/>
    <lineage>
        <taxon>Bacteria</taxon>
        <taxon>Pseudomonadati</taxon>
        <taxon>Thermodesulfobacteriota</taxon>
        <taxon>Desulfovibrionia</taxon>
        <taxon>Desulfovibrionales</taxon>
        <taxon>Desulfovibrionaceae</taxon>
    </lineage>
</organism>
<reference evidence="2" key="1">
    <citation type="submission" date="2022-08" db="EMBL/GenBank/DDBJ databases">
        <title>Genome Sequence of the sulphate-reducing bacterium, Pseudodesulfovibrio portus JCM14722.</title>
        <authorList>
            <person name="Kondo R."/>
            <person name="Kataoka T."/>
        </authorList>
    </citation>
    <scope>NUCLEOTIDE SEQUENCE</scope>
    <source>
        <strain evidence="2">JCM 14722</strain>
    </source>
</reference>
<name>A0ABM8AQN9_9BACT</name>
<dbReference type="PANTHER" id="PTHR38834:SF3">
    <property type="entry name" value="SOLUTE-BINDING PROTEIN FAMILY 3_N-TERMINAL DOMAIN-CONTAINING PROTEIN"/>
    <property type="match status" value="1"/>
</dbReference>
<feature type="signal peptide" evidence="1">
    <location>
        <begin position="1"/>
        <end position="25"/>
    </location>
</feature>
<evidence type="ECO:0000256" key="1">
    <source>
        <dbReference type="SAM" id="SignalP"/>
    </source>
</evidence>